<keyword evidence="2" id="KW-1185">Reference proteome</keyword>
<dbReference type="Gene3D" id="2.60.120.10">
    <property type="entry name" value="Jelly Rolls"/>
    <property type="match status" value="1"/>
</dbReference>
<name>A0A1I2DRN6_9BACT</name>
<dbReference type="EMBL" id="FOMX01000020">
    <property type="protein sequence ID" value="SFE83156.1"/>
    <property type="molecule type" value="Genomic_DNA"/>
</dbReference>
<dbReference type="InterPro" id="IPR011051">
    <property type="entry name" value="RmlC_Cupin_sf"/>
</dbReference>
<dbReference type="AlphaFoldDB" id="A0A1I2DRN6"/>
<gene>
    <name evidence="1" type="ORF">SAMN02745121_05711</name>
</gene>
<dbReference type="OrthoDB" id="512358at2"/>
<protein>
    <recommendedName>
        <fullName evidence="3">Cupin domain-containing protein</fullName>
    </recommendedName>
</protein>
<proteinExistence type="predicted"/>
<evidence type="ECO:0000313" key="2">
    <source>
        <dbReference type="Proteomes" id="UP000199400"/>
    </source>
</evidence>
<accession>A0A1I2DRN6</accession>
<dbReference type="STRING" id="54.SAMN02745121_05711"/>
<sequence>MTTDTKHLSAFTLARTYVHLSNLGGASAVDVDEHFWETLMQRDDLLEGRLLGLFHLEQDSDHCEMHPAGDEILILLSGAIDVVFHEADGDRVAQLRDFQTCIVPQGVWHRVRVQAPSQLIFITPGKGTETRPPSEDAA</sequence>
<dbReference type="SUPFAM" id="SSF51182">
    <property type="entry name" value="RmlC-like cupins"/>
    <property type="match status" value="1"/>
</dbReference>
<reference evidence="2" key="1">
    <citation type="submission" date="2016-10" db="EMBL/GenBank/DDBJ databases">
        <authorList>
            <person name="Varghese N."/>
            <person name="Submissions S."/>
        </authorList>
    </citation>
    <scope>NUCLEOTIDE SEQUENCE [LARGE SCALE GENOMIC DNA]</scope>
    <source>
        <strain evidence="2">ATCC 25963</strain>
    </source>
</reference>
<organism evidence="1 2">
    <name type="scientific">Nannocystis exedens</name>
    <dbReference type="NCBI Taxonomy" id="54"/>
    <lineage>
        <taxon>Bacteria</taxon>
        <taxon>Pseudomonadati</taxon>
        <taxon>Myxococcota</taxon>
        <taxon>Polyangia</taxon>
        <taxon>Nannocystales</taxon>
        <taxon>Nannocystaceae</taxon>
        <taxon>Nannocystis</taxon>
    </lineage>
</organism>
<dbReference type="InterPro" id="IPR014710">
    <property type="entry name" value="RmlC-like_jellyroll"/>
</dbReference>
<dbReference type="Proteomes" id="UP000199400">
    <property type="component" value="Unassembled WGS sequence"/>
</dbReference>
<evidence type="ECO:0000313" key="1">
    <source>
        <dbReference type="EMBL" id="SFE83156.1"/>
    </source>
</evidence>
<dbReference type="RefSeq" id="WP_096327231.1">
    <property type="nucleotide sequence ID" value="NZ_FOMX01000020.1"/>
</dbReference>
<evidence type="ECO:0008006" key="3">
    <source>
        <dbReference type="Google" id="ProtNLM"/>
    </source>
</evidence>